<dbReference type="Gene3D" id="3.20.20.300">
    <property type="entry name" value="Glycoside hydrolase, family 3, N-terminal domain"/>
    <property type="match status" value="1"/>
</dbReference>
<dbReference type="GO" id="GO:0005975">
    <property type="term" value="P:carbohydrate metabolic process"/>
    <property type="evidence" value="ECO:0007669"/>
    <property type="project" value="InterPro"/>
</dbReference>
<keyword evidence="3" id="KW-0472">Membrane</keyword>
<dbReference type="InterPro" id="IPR001764">
    <property type="entry name" value="Glyco_hydro_3_N"/>
</dbReference>
<dbReference type="InterPro" id="IPR002772">
    <property type="entry name" value="Glyco_hydro_3_C"/>
</dbReference>
<evidence type="ECO:0000256" key="2">
    <source>
        <dbReference type="ARBA" id="ARBA00022801"/>
    </source>
</evidence>
<keyword evidence="5" id="KW-0326">Glycosidase</keyword>
<organism evidence="5 6">
    <name type="scientific">Loigolactobacillus coryniformis subsp. coryniformis KCTC 3167 = DSM 20001</name>
    <dbReference type="NCBI Taxonomy" id="913848"/>
    <lineage>
        <taxon>Bacteria</taxon>
        <taxon>Bacillati</taxon>
        <taxon>Bacillota</taxon>
        <taxon>Bacilli</taxon>
        <taxon>Lactobacillales</taxon>
        <taxon>Lactobacillaceae</taxon>
        <taxon>Loigolactobacillus</taxon>
    </lineage>
</organism>
<dbReference type="Pfam" id="PF14310">
    <property type="entry name" value="Fn3-like"/>
    <property type="match status" value="1"/>
</dbReference>
<dbReference type="Proteomes" id="UP000051181">
    <property type="component" value="Unassembled WGS sequence"/>
</dbReference>
<dbReference type="SUPFAM" id="SSF52279">
    <property type="entry name" value="Beta-D-glucan exohydrolase, C-terminal domain"/>
    <property type="match status" value="1"/>
</dbReference>
<evidence type="ECO:0000256" key="1">
    <source>
        <dbReference type="ARBA" id="ARBA00005336"/>
    </source>
</evidence>
<accession>A0A0R1FJQ5</accession>
<dbReference type="InterPro" id="IPR013783">
    <property type="entry name" value="Ig-like_fold"/>
</dbReference>
<dbReference type="SMART" id="SM01217">
    <property type="entry name" value="Fn3_like"/>
    <property type="match status" value="1"/>
</dbReference>
<feature type="transmembrane region" description="Helical" evidence="3">
    <location>
        <begin position="941"/>
        <end position="963"/>
    </location>
</feature>
<keyword evidence="2" id="KW-0378">Hydrolase</keyword>
<evidence type="ECO:0000313" key="6">
    <source>
        <dbReference type="Proteomes" id="UP000051181"/>
    </source>
</evidence>
<comment type="caution">
    <text evidence="5">The sequence shown here is derived from an EMBL/GenBank/DDBJ whole genome shotgun (WGS) entry which is preliminary data.</text>
</comment>
<dbReference type="RefSeq" id="WP_010012033.1">
    <property type="nucleotide sequence ID" value="NZ_AZCN01000006.1"/>
</dbReference>
<dbReference type="GeneID" id="65917942"/>
<evidence type="ECO:0000259" key="4">
    <source>
        <dbReference type="SMART" id="SM01217"/>
    </source>
</evidence>
<gene>
    <name evidence="5" type="ORF">FD22_GL001963</name>
</gene>
<dbReference type="Gene3D" id="3.40.50.1700">
    <property type="entry name" value="Glycoside hydrolase family 3 C-terminal domain"/>
    <property type="match status" value="1"/>
</dbReference>
<feature type="domain" description="Fibronectin type III-like" evidence="4">
    <location>
        <begin position="459"/>
        <end position="533"/>
    </location>
</feature>
<evidence type="ECO:0000313" key="5">
    <source>
        <dbReference type="EMBL" id="KRK18903.1"/>
    </source>
</evidence>
<dbReference type="GO" id="GO:0004553">
    <property type="term" value="F:hydrolase activity, hydrolyzing O-glycosyl compounds"/>
    <property type="evidence" value="ECO:0007669"/>
    <property type="project" value="InterPro"/>
</dbReference>
<proteinExistence type="inferred from homology"/>
<dbReference type="InterPro" id="IPR050288">
    <property type="entry name" value="Cellulose_deg_GH3"/>
</dbReference>
<dbReference type="PANTHER" id="PTHR42715:SF10">
    <property type="entry name" value="BETA-GLUCOSIDASE"/>
    <property type="match status" value="1"/>
</dbReference>
<dbReference type="Gene3D" id="2.60.40.10">
    <property type="entry name" value="Immunoglobulins"/>
    <property type="match status" value="1"/>
</dbReference>
<dbReference type="PATRIC" id="fig|913848.6.peg.2005"/>
<dbReference type="eggNOG" id="COG1472">
    <property type="taxonomic scope" value="Bacteria"/>
</dbReference>
<evidence type="ECO:0000256" key="3">
    <source>
        <dbReference type="SAM" id="Phobius"/>
    </source>
</evidence>
<comment type="similarity">
    <text evidence="1">Belongs to the glycosyl hydrolase 3 family.</text>
</comment>
<feature type="transmembrane region" description="Helical" evidence="3">
    <location>
        <begin position="87"/>
        <end position="110"/>
    </location>
</feature>
<dbReference type="InterPro" id="IPR026891">
    <property type="entry name" value="Fn3-like"/>
</dbReference>
<dbReference type="Pfam" id="PF01915">
    <property type="entry name" value="Glyco_hydro_3_C"/>
    <property type="match status" value="1"/>
</dbReference>
<dbReference type="SUPFAM" id="SSF51445">
    <property type="entry name" value="(Trans)glycosidases"/>
    <property type="match status" value="1"/>
</dbReference>
<feature type="transmembrane region" description="Helical" evidence="3">
    <location>
        <begin position="53"/>
        <end position="71"/>
    </location>
</feature>
<name>A0A0R1FJQ5_9LACO</name>
<dbReference type="AlphaFoldDB" id="A0A0R1FJQ5"/>
<protein>
    <submittedName>
        <fullName evidence="5">Beta-glucosidase-related glycosidase</fullName>
    </submittedName>
</protein>
<dbReference type="Pfam" id="PF00933">
    <property type="entry name" value="Glyco_hydro_3"/>
    <property type="match status" value="1"/>
</dbReference>
<dbReference type="PRINTS" id="PR00133">
    <property type="entry name" value="GLHYDRLASE3"/>
</dbReference>
<keyword evidence="3" id="KW-1133">Transmembrane helix</keyword>
<dbReference type="InterPro" id="IPR036881">
    <property type="entry name" value="Glyco_hydro_3_C_sf"/>
</dbReference>
<dbReference type="EMBL" id="AZCN01000006">
    <property type="protein sequence ID" value="KRK18903.1"/>
    <property type="molecule type" value="Genomic_DNA"/>
</dbReference>
<feature type="transmembrane region" description="Helical" evidence="3">
    <location>
        <begin position="7"/>
        <end position="33"/>
    </location>
</feature>
<dbReference type="InterPro" id="IPR036962">
    <property type="entry name" value="Glyco_hydro_3_N_sf"/>
</dbReference>
<keyword evidence="3" id="KW-0812">Transmembrane</keyword>
<reference evidence="5 6" key="1">
    <citation type="journal article" date="2015" name="Genome Announc.">
        <title>Expanding the biotechnology potential of lactobacilli through comparative genomics of 213 strains and associated genera.</title>
        <authorList>
            <person name="Sun Z."/>
            <person name="Harris H.M."/>
            <person name="McCann A."/>
            <person name="Guo C."/>
            <person name="Argimon S."/>
            <person name="Zhang W."/>
            <person name="Yang X."/>
            <person name="Jeffery I.B."/>
            <person name="Cooney J.C."/>
            <person name="Kagawa T.F."/>
            <person name="Liu W."/>
            <person name="Song Y."/>
            <person name="Salvetti E."/>
            <person name="Wrobel A."/>
            <person name="Rasinkangas P."/>
            <person name="Parkhill J."/>
            <person name="Rea M.C."/>
            <person name="O'Sullivan O."/>
            <person name="Ritari J."/>
            <person name="Douillard F.P."/>
            <person name="Paul Ross R."/>
            <person name="Yang R."/>
            <person name="Briner A.E."/>
            <person name="Felis G.E."/>
            <person name="de Vos W.M."/>
            <person name="Barrangou R."/>
            <person name="Klaenhammer T.R."/>
            <person name="Caufield P.W."/>
            <person name="Cui Y."/>
            <person name="Zhang H."/>
            <person name="O'Toole P.W."/>
        </authorList>
    </citation>
    <scope>NUCLEOTIDE SEQUENCE [LARGE SCALE GENOMIC DNA]</scope>
    <source>
        <strain evidence="5 6">DSM 20001</strain>
    </source>
</reference>
<sequence length="972" mass="107420">MKKNRSLIITLSAIVIALLAVAGIGYIFISNLIKQGVVTMNDIMTTINKVGTYFIPIAIILVVIIIALIVFRNRSKKFNFWLKWESLVAFFLALVLTLNIVVFVPMSALFNLNFAKLDQVSASTVAQSNNVNENIANEGTVLLKNTNNYLPINAKNINVFGWASTNPLYGGTGSGGAVGANSVDIYQSLKDAGFKTNDSLSKFYTKYRKTRPDISMMKQDWTLPEPARNDYSNKLVNKAKNFSDTALVVLGRSGGEGADLPKDMGAKGVTYNGNKGDFKKGDNYLQLSKSERDMLSLVNSNFKNVIVLINASNPMELGFLNQYKNIKGALWMSGPGQKGFSALGKILKGTVNPSGRTVDTYARDLNKTPTYNNVGDFQYTNASYKYVNYVENIYVGYKFYETYYQNNNAAYDQAVQYPFGYGLSYTKFSQSMGDIKQSVNGKIHFNVTVKNTGKVAGKDVVQTYYTAPYTNGGTEKASTNLIDFAKTKNLKPGESQTIPFTLDREDLASYNENNGGAYVLDKGRYQIQIKSDAHDVLGSKDYNVPQTVTYNSDNKRSSDKKVAKNEFGYAEGNVDYLSRKNNFANYSQATAAPGKEQLSQNMQQGATNVKNVQYKKSNAKMPTTNANNNVKLAALRGKSYSDPEWNKLLDQLSVKDMNNLITYGGYQTVGLNSVDAQHTYDFDGPSGLTSFMVKNMNTTAFPAAAMIAATWNKNLAKDRGSMVGKQGSEIGVTGWYGPAMNLHRNAFAGRNFEYYSEDSILSGYMAANEIAGAKKHGVYAYMKHFALNDQETNRTNKLMTWSSEQAIREDYLKPFEMAVKDGGATATMSSFNFIGNKWSGANSNLLQNVLRGEWGYRGLVETDYFMGAGYMLGNTGIANGNDLMLSTNGEMGANITHTDNPQTVKNMRNASHNILYTVVNSAAYKNDKGNQSLLLPWQKSVIQFDIIAAVIVIVLQGIVIVLYRRKYVKKVN</sequence>
<dbReference type="PANTHER" id="PTHR42715">
    <property type="entry name" value="BETA-GLUCOSIDASE"/>
    <property type="match status" value="1"/>
</dbReference>
<dbReference type="InterPro" id="IPR017853">
    <property type="entry name" value="GH"/>
</dbReference>